<dbReference type="EMBL" id="JALJOR010000002">
    <property type="protein sequence ID" value="KAK9824617.1"/>
    <property type="molecule type" value="Genomic_DNA"/>
</dbReference>
<comment type="caution">
    <text evidence="1">The sequence shown here is derived from an EMBL/GenBank/DDBJ whole genome shotgun (WGS) entry which is preliminary data.</text>
</comment>
<dbReference type="PANTHER" id="PTHR10612:SF62">
    <property type="entry name" value="LIPOCALIN_CYTOSOLIC FATTY-ACID BINDING DOMAIN-CONTAINING PROTEIN"/>
    <property type="match status" value="1"/>
</dbReference>
<evidence type="ECO:0000313" key="2">
    <source>
        <dbReference type="Proteomes" id="UP001489004"/>
    </source>
</evidence>
<sequence length="341" mass="37298">MTDIRKAYSHSCLATLREMHSADEEPVSRFREDIRNQDGASYAADGETGNVGDAFACQFTAQGRRQGLKSQLLPSPLQRKKFLTELRQASSSGRAVSAPPTTAKRRGLAAVVLLAIVLACTPNGTLRNLPDFWSGGSGTSWSARRSTPEALLENLCTGCSRVPVMEDFDMARFMGQWHQVAWLPGAGSEPSATGSMAHCMAANFTGNSSKSFKVTFTSMSVHVPGQDSSSSRASHGKVAYQQGMGRAADMRSPAKLQIYLDSGLAQPLWVVSTNYKDWALLYSCSLQLGGWQNDQVFLLMGRKQRLDPMDVGDRLNQLAEMRLPWKHVAFAPVHECSDLLF</sequence>
<proteinExistence type="predicted"/>
<dbReference type="PROSITE" id="PS00213">
    <property type="entry name" value="LIPOCALIN"/>
    <property type="match status" value="1"/>
</dbReference>
<dbReference type="InterPro" id="IPR012674">
    <property type="entry name" value="Calycin"/>
</dbReference>
<protein>
    <submittedName>
        <fullName evidence="1">Uncharacterized protein</fullName>
    </submittedName>
</protein>
<accession>A0AAW1QT45</accession>
<dbReference type="AlphaFoldDB" id="A0AAW1QT45"/>
<dbReference type="SUPFAM" id="SSF50814">
    <property type="entry name" value="Lipocalins"/>
    <property type="match status" value="1"/>
</dbReference>
<organism evidence="1 2">
    <name type="scientific">[Myrmecia] bisecta</name>
    <dbReference type="NCBI Taxonomy" id="41462"/>
    <lineage>
        <taxon>Eukaryota</taxon>
        <taxon>Viridiplantae</taxon>
        <taxon>Chlorophyta</taxon>
        <taxon>core chlorophytes</taxon>
        <taxon>Trebouxiophyceae</taxon>
        <taxon>Trebouxiales</taxon>
        <taxon>Trebouxiaceae</taxon>
        <taxon>Myrmecia</taxon>
    </lineage>
</organism>
<dbReference type="Proteomes" id="UP001489004">
    <property type="component" value="Unassembled WGS sequence"/>
</dbReference>
<dbReference type="InterPro" id="IPR022272">
    <property type="entry name" value="Lipocalin_CS"/>
</dbReference>
<dbReference type="GO" id="GO:0006629">
    <property type="term" value="P:lipid metabolic process"/>
    <property type="evidence" value="ECO:0007669"/>
    <property type="project" value="TreeGrafter"/>
</dbReference>
<reference evidence="1 2" key="1">
    <citation type="journal article" date="2024" name="Nat. Commun.">
        <title>Phylogenomics reveals the evolutionary origins of lichenization in chlorophyte algae.</title>
        <authorList>
            <person name="Puginier C."/>
            <person name="Libourel C."/>
            <person name="Otte J."/>
            <person name="Skaloud P."/>
            <person name="Haon M."/>
            <person name="Grisel S."/>
            <person name="Petersen M."/>
            <person name="Berrin J.G."/>
            <person name="Delaux P.M."/>
            <person name="Dal Grande F."/>
            <person name="Keller J."/>
        </authorList>
    </citation>
    <scope>NUCLEOTIDE SEQUENCE [LARGE SCALE GENOMIC DNA]</scope>
    <source>
        <strain evidence="1 2">SAG 2043</strain>
    </source>
</reference>
<dbReference type="Gene3D" id="2.40.128.20">
    <property type="match status" value="1"/>
</dbReference>
<dbReference type="GO" id="GO:0000302">
    <property type="term" value="P:response to reactive oxygen species"/>
    <property type="evidence" value="ECO:0007669"/>
    <property type="project" value="TreeGrafter"/>
</dbReference>
<keyword evidence="2" id="KW-1185">Reference proteome</keyword>
<name>A0AAW1QT45_9CHLO</name>
<dbReference type="GO" id="GO:0005737">
    <property type="term" value="C:cytoplasm"/>
    <property type="evidence" value="ECO:0007669"/>
    <property type="project" value="TreeGrafter"/>
</dbReference>
<dbReference type="PANTHER" id="PTHR10612">
    <property type="entry name" value="APOLIPOPROTEIN D"/>
    <property type="match status" value="1"/>
</dbReference>
<evidence type="ECO:0000313" key="1">
    <source>
        <dbReference type="EMBL" id="KAK9824617.1"/>
    </source>
</evidence>
<gene>
    <name evidence="1" type="ORF">WJX72_011749</name>
</gene>